<dbReference type="KEGG" id="tad:TRIADDRAFT_60388"/>
<dbReference type="Gene3D" id="2.10.25.10">
    <property type="entry name" value="Laminin"/>
    <property type="match status" value="1"/>
</dbReference>
<keyword evidence="1" id="KW-0812">Transmembrane</keyword>
<feature type="transmembrane region" description="Helical" evidence="1">
    <location>
        <begin position="26"/>
        <end position="43"/>
    </location>
</feature>
<sequence>MRTCVTAQTIPTPKLHSERSDSFRCLKMKSVLALIAIFAILPLPSSQYERLTSIIAGFLNNNVCEVESDGQRLNSIIKNLSIKNQKDPQCCEGWSRPNGIIYGEDPCFTPVCRQSCGKGEFCILPETCLCVGIYSDCFFNSQFFKSQDNTDLLIESKKDHKLVGLPRSNHTCPVDIPQFVSAACLADRQTELAQSQTIYALRQTPDFNNPLRDPTVLIPPLWDADPGTAFGVAFSDPLENPWFFSYQFTLQDSANLAATFLTTGNNSLRDFTVIEDYKALFSFFYDAQLVKQLVTISDVRH</sequence>
<dbReference type="GeneID" id="6757666"/>
<evidence type="ECO:0000313" key="3">
    <source>
        <dbReference type="Proteomes" id="UP000009022"/>
    </source>
</evidence>
<dbReference type="GO" id="GO:0005576">
    <property type="term" value="C:extracellular region"/>
    <property type="evidence" value="ECO:0000318"/>
    <property type="project" value="GO_Central"/>
</dbReference>
<dbReference type="InParanoid" id="B3S832"/>
<evidence type="ECO:0000313" key="2">
    <source>
        <dbReference type="EMBL" id="EDV21124.1"/>
    </source>
</evidence>
<dbReference type="CTD" id="6757666"/>
<evidence type="ECO:0000256" key="1">
    <source>
        <dbReference type="SAM" id="Phobius"/>
    </source>
</evidence>
<dbReference type="GO" id="GO:0009986">
    <property type="term" value="C:cell surface"/>
    <property type="evidence" value="ECO:0000318"/>
    <property type="project" value="GO_Central"/>
</dbReference>
<gene>
    <name evidence="2" type="ORF">TRIADDRAFT_60388</name>
</gene>
<dbReference type="AlphaFoldDB" id="B3S832"/>
<proteinExistence type="predicted"/>
<dbReference type="GO" id="GO:0005102">
    <property type="term" value="F:signaling receptor binding"/>
    <property type="evidence" value="ECO:0000318"/>
    <property type="project" value="GO_Central"/>
</dbReference>
<keyword evidence="1" id="KW-1133">Transmembrane helix</keyword>
<keyword evidence="3" id="KW-1185">Reference proteome</keyword>
<dbReference type="RefSeq" id="XP_002116454.1">
    <property type="nucleotide sequence ID" value="XM_002116418.1"/>
</dbReference>
<reference evidence="2 3" key="1">
    <citation type="journal article" date="2008" name="Nature">
        <title>The Trichoplax genome and the nature of placozoans.</title>
        <authorList>
            <person name="Srivastava M."/>
            <person name="Begovic E."/>
            <person name="Chapman J."/>
            <person name="Putnam N.H."/>
            <person name="Hellsten U."/>
            <person name="Kawashima T."/>
            <person name="Kuo A."/>
            <person name="Mitros T."/>
            <person name="Salamov A."/>
            <person name="Carpenter M.L."/>
            <person name="Signorovitch A.Y."/>
            <person name="Moreno M.A."/>
            <person name="Kamm K."/>
            <person name="Grimwood J."/>
            <person name="Schmutz J."/>
            <person name="Shapiro H."/>
            <person name="Grigoriev I.V."/>
            <person name="Buss L.W."/>
            <person name="Schierwater B."/>
            <person name="Dellaporta S.L."/>
            <person name="Rokhsar D.S."/>
        </authorList>
    </citation>
    <scope>NUCLEOTIDE SEQUENCE [LARGE SCALE GENOMIC DNA]</scope>
    <source>
        <strain evidence="2 3">Grell-BS-1999</strain>
    </source>
</reference>
<dbReference type="Proteomes" id="UP000009022">
    <property type="component" value="Unassembled WGS sequence"/>
</dbReference>
<protein>
    <submittedName>
        <fullName evidence="2">Uncharacterized protein</fullName>
    </submittedName>
</protein>
<dbReference type="HOGENOM" id="CLU_925387_0_0_1"/>
<organism evidence="2 3">
    <name type="scientific">Trichoplax adhaerens</name>
    <name type="common">Trichoplax reptans</name>
    <dbReference type="NCBI Taxonomy" id="10228"/>
    <lineage>
        <taxon>Eukaryota</taxon>
        <taxon>Metazoa</taxon>
        <taxon>Placozoa</taxon>
        <taxon>Uniplacotomia</taxon>
        <taxon>Trichoplacea</taxon>
        <taxon>Trichoplacidae</taxon>
        <taxon>Trichoplax</taxon>
    </lineage>
</organism>
<keyword evidence="1" id="KW-0472">Membrane</keyword>
<accession>B3S832</accession>
<name>B3S832_TRIAD</name>
<dbReference type="EMBL" id="DS985255">
    <property type="protein sequence ID" value="EDV21124.1"/>
    <property type="molecule type" value="Genomic_DNA"/>
</dbReference>